<evidence type="ECO:0000313" key="4">
    <source>
        <dbReference type="Proteomes" id="UP001155057"/>
    </source>
</evidence>
<dbReference type="PROSITE" id="PS00194">
    <property type="entry name" value="THIOREDOXIN_1"/>
    <property type="match status" value="1"/>
</dbReference>
<dbReference type="PANTHER" id="PTHR42852">
    <property type="entry name" value="THIOL:DISULFIDE INTERCHANGE PROTEIN DSBE"/>
    <property type="match status" value="1"/>
</dbReference>
<organism evidence="3 4">
    <name type="scientific">Salinibacter ruber</name>
    <dbReference type="NCBI Taxonomy" id="146919"/>
    <lineage>
        <taxon>Bacteria</taxon>
        <taxon>Pseudomonadati</taxon>
        <taxon>Rhodothermota</taxon>
        <taxon>Rhodothermia</taxon>
        <taxon>Rhodothermales</taxon>
        <taxon>Salinibacteraceae</taxon>
        <taxon>Salinibacter</taxon>
    </lineage>
</organism>
<keyword evidence="2" id="KW-0812">Transmembrane</keyword>
<comment type="caution">
    <text evidence="3">The sequence shown here is derived from an EMBL/GenBank/DDBJ whole genome shotgun (WGS) entry which is preliminary data.</text>
</comment>
<reference evidence="3" key="1">
    <citation type="submission" date="2022-08" db="EMBL/GenBank/DDBJ databases">
        <title>Genomic Encyclopedia of Type Strains, Phase V (KMG-V): Genome sequencing to study the core and pangenomes of soil and plant-associated prokaryotes.</title>
        <authorList>
            <person name="Whitman W."/>
        </authorList>
    </citation>
    <scope>NUCLEOTIDE SEQUENCE</scope>
    <source>
        <strain evidence="3">SP3049</strain>
    </source>
</reference>
<keyword evidence="2" id="KW-1133">Transmembrane helix</keyword>
<dbReference type="GO" id="GO:0016491">
    <property type="term" value="F:oxidoreductase activity"/>
    <property type="evidence" value="ECO:0007669"/>
    <property type="project" value="InterPro"/>
</dbReference>
<gene>
    <name evidence="3" type="ORF">GGP61_002257</name>
</gene>
<dbReference type="InterPro" id="IPR050553">
    <property type="entry name" value="Thioredoxin_ResA/DsbE_sf"/>
</dbReference>
<dbReference type="Proteomes" id="UP001155057">
    <property type="component" value="Unassembled WGS sequence"/>
</dbReference>
<dbReference type="InterPro" id="IPR000866">
    <property type="entry name" value="AhpC/TSA"/>
</dbReference>
<accession>A0A9X2Q323</accession>
<dbReference type="InterPro" id="IPR017937">
    <property type="entry name" value="Thioredoxin_CS"/>
</dbReference>
<dbReference type="AlphaFoldDB" id="A0A9X2Q323"/>
<proteinExistence type="predicted"/>
<dbReference type="PANTHER" id="PTHR42852:SF17">
    <property type="entry name" value="THIOREDOXIN-LIKE PROTEIN HI_1115"/>
    <property type="match status" value="1"/>
</dbReference>
<dbReference type="RefSeq" id="WP_011405521.1">
    <property type="nucleotide sequence ID" value="NZ_CALTRY010000001.1"/>
</dbReference>
<dbReference type="InterPro" id="IPR036249">
    <property type="entry name" value="Thioredoxin-like_sf"/>
</dbReference>
<dbReference type="CDD" id="cd02966">
    <property type="entry name" value="TlpA_like_family"/>
    <property type="match status" value="1"/>
</dbReference>
<evidence type="ECO:0000256" key="1">
    <source>
        <dbReference type="ARBA" id="ARBA00023284"/>
    </source>
</evidence>
<keyword evidence="2" id="KW-0472">Membrane</keyword>
<dbReference type="InterPro" id="IPR013766">
    <property type="entry name" value="Thioredoxin_domain"/>
</dbReference>
<evidence type="ECO:0000256" key="2">
    <source>
        <dbReference type="SAM" id="Phobius"/>
    </source>
</evidence>
<dbReference type="Gene3D" id="3.40.30.10">
    <property type="entry name" value="Glutaredoxin"/>
    <property type="match status" value="1"/>
</dbReference>
<sequence length="197" mass="22603">MPDSDRDRSPWHIVWTYVRAYWHWPVLLVMGIYVYQQYMPSIELAAEGRPAPTVAAETLEGDRFRLEDHRGAVVVVNVWATWCPPCRVEMPGFVDLQREFEDAGVQFVGIAVDRGGAEAVRPFVEEKGVNFPQIVDPGLAARHFPGEAVPRTYLIDKQGRIRYEHSGVILKWALDDALERLVDESMRSDLKQSRLRR</sequence>
<keyword evidence="1" id="KW-0676">Redox-active center</keyword>
<dbReference type="SUPFAM" id="SSF52833">
    <property type="entry name" value="Thioredoxin-like"/>
    <property type="match status" value="1"/>
</dbReference>
<name>A0A9X2Q323_9BACT</name>
<dbReference type="Pfam" id="PF00578">
    <property type="entry name" value="AhpC-TSA"/>
    <property type="match status" value="1"/>
</dbReference>
<dbReference type="EMBL" id="JANUAE010000007">
    <property type="protein sequence ID" value="MCS3710644.1"/>
    <property type="molecule type" value="Genomic_DNA"/>
</dbReference>
<evidence type="ECO:0000313" key="3">
    <source>
        <dbReference type="EMBL" id="MCS3710644.1"/>
    </source>
</evidence>
<feature type="transmembrane region" description="Helical" evidence="2">
    <location>
        <begin position="20"/>
        <end position="36"/>
    </location>
</feature>
<dbReference type="GO" id="GO:0016209">
    <property type="term" value="F:antioxidant activity"/>
    <property type="evidence" value="ECO:0007669"/>
    <property type="project" value="InterPro"/>
</dbReference>
<protein>
    <submittedName>
        <fullName evidence="3">Peroxiredoxin</fullName>
    </submittedName>
</protein>
<dbReference type="PROSITE" id="PS51352">
    <property type="entry name" value="THIOREDOXIN_2"/>
    <property type="match status" value="1"/>
</dbReference>